<evidence type="ECO:0000313" key="2">
    <source>
        <dbReference type="EMBL" id="QPJ63051.1"/>
    </source>
</evidence>
<feature type="domain" description="EF-hand" evidence="1">
    <location>
        <begin position="225"/>
        <end position="253"/>
    </location>
</feature>
<reference evidence="2 3" key="1">
    <citation type="submission" date="2020-02" db="EMBL/GenBank/DDBJ databases">
        <title>Genomic and physiological characterization of two novel Nitrospinaceae genera.</title>
        <authorList>
            <person name="Mueller A.J."/>
            <person name="Jung M.-Y."/>
            <person name="Strachan C.R."/>
            <person name="Herbold C.W."/>
            <person name="Kirkegaard R.H."/>
            <person name="Daims H."/>
        </authorList>
    </citation>
    <scope>NUCLEOTIDE SEQUENCE [LARGE SCALE GENOMIC DNA]</scope>
    <source>
        <strain evidence="2">EB</strain>
    </source>
</reference>
<sequence>MQIDLNSTFGGAMGWGAGIYWFFQGFRDLKARRVMENIPTSKIMTGAVGSDVEIKGKVVCEAEKLVTAPISKSPCAFYSIEIQELRRRKNSTYWHTVDQYYSDEGFYVDDDSGATALVFVDKAKITRKGGNNSYRIKSNNFPQMPATLTDSLAFYKKQLRHFKLKETSWLFSKEYKFIEWCFFAGETVYVLGYAESGLKLLPKQKKKLSANDYNKVTKAIQSDPKMISRFDTNKDGKLDFEELQQGAKVVADKILEKYSRKKLEDLLPKTKMVFRHKKGHHFHISNMKEEDLTKKIAQLSALKIWGGPALTIACTLFLLFQWEIL</sequence>
<dbReference type="KEGG" id="nli:G3M70_14675"/>
<evidence type="ECO:0000313" key="3">
    <source>
        <dbReference type="Proteomes" id="UP000594688"/>
    </source>
</evidence>
<dbReference type="GO" id="GO:0005509">
    <property type="term" value="F:calcium ion binding"/>
    <property type="evidence" value="ECO:0007669"/>
    <property type="project" value="InterPro"/>
</dbReference>
<protein>
    <recommendedName>
        <fullName evidence="1">EF-hand domain-containing protein</fullName>
    </recommendedName>
</protein>
<accession>A0A7T0BY94</accession>
<gene>
    <name evidence="2" type="ORF">G3M70_14675</name>
</gene>
<dbReference type="InterPro" id="IPR002048">
    <property type="entry name" value="EF_hand_dom"/>
</dbReference>
<dbReference type="Gene3D" id="1.10.238.10">
    <property type="entry name" value="EF-hand"/>
    <property type="match status" value="1"/>
</dbReference>
<dbReference type="InterPro" id="IPR018247">
    <property type="entry name" value="EF_Hand_1_Ca_BS"/>
</dbReference>
<dbReference type="EMBL" id="CP048685">
    <property type="protein sequence ID" value="QPJ63051.1"/>
    <property type="molecule type" value="Genomic_DNA"/>
</dbReference>
<dbReference type="InterPro" id="IPR011992">
    <property type="entry name" value="EF-hand-dom_pair"/>
</dbReference>
<dbReference type="Proteomes" id="UP000594688">
    <property type="component" value="Chromosome"/>
</dbReference>
<organism evidence="2 3">
    <name type="scientific">Candidatus Nitronauta litoralis</name>
    <dbReference type="NCBI Taxonomy" id="2705533"/>
    <lineage>
        <taxon>Bacteria</taxon>
        <taxon>Pseudomonadati</taxon>
        <taxon>Nitrospinota/Tectimicrobiota group</taxon>
        <taxon>Nitrospinota</taxon>
        <taxon>Nitrospinia</taxon>
        <taxon>Nitrospinales</taxon>
        <taxon>Nitrospinaceae</taxon>
        <taxon>Candidatus Nitronauta</taxon>
    </lineage>
</organism>
<dbReference type="PROSITE" id="PS50222">
    <property type="entry name" value="EF_HAND_2"/>
    <property type="match status" value="1"/>
</dbReference>
<name>A0A7T0BY94_9BACT</name>
<dbReference type="SUPFAM" id="SSF47473">
    <property type="entry name" value="EF-hand"/>
    <property type="match status" value="1"/>
</dbReference>
<dbReference type="AlphaFoldDB" id="A0A7T0BY94"/>
<dbReference type="Pfam" id="PF00036">
    <property type="entry name" value="EF-hand_1"/>
    <property type="match status" value="1"/>
</dbReference>
<evidence type="ECO:0000259" key="1">
    <source>
        <dbReference type="PROSITE" id="PS50222"/>
    </source>
</evidence>
<proteinExistence type="predicted"/>
<dbReference type="PROSITE" id="PS00018">
    <property type="entry name" value="EF_HAND_1"/>
    <property type="match status" value="1"/>
</dbReference>